<feature type="transmembrane region" description="Helical" evidence="1">
    <location>
        <begin position="12"/>
        <end position="35"/>
    </location>
</feature>
<proteinExistence type="predicted"/>
<protein>
    <submittedName>
        <fullName evidence="2">Uncharacterized protein</fullName>
    </submittedName>
</protein>
<reference evidence="2" key="1">
    <citation type="journal article" date="2015" name="Nature">
        <title>Complex archaea that bridge the gap between prokaryotes and eukaryotes.</title>
        <authorList>
            <person name="Spang A."/>
            <person name="Saw J.H."/>
            <person name="Jorgensen S.L."/>
            <person name="Zaremba-Niedzwiedzka K."/>
            <person name="Martijn J."/>
            <person name="Lind A.E."/>
            <person name="van Eijk R."/>
            <person name="Schleper C."/>
            <person name="Guy L."/>
            <person name="Ettema T.J."/>
        </authorList>
    </citation>
    <scope>NUCLEOTIDE SEQUENCE</scope>
</reference>
<dbReference type="AlphaFoldDB" id="A0A0F9N473"/>
<feature type="non-terminal residue" evidence="2">
    <location>
        <position position="68"/>
    </location>
</feature>
<sequence>MLLTDSRRSHKTLFLWLGFITVFVFVVTGIAYLILYSDLFTVSAFNVEGAHLSPNPETVISAPAMQSI</sequence>
<keyword evidence="1" id="KW-1133">Transmembrane helix</keyword>
<gene>
    <name evidence="2" type="ORF">LCGC14_1381560</name>
</gene>
<keyword evidence="1" id="KW-0812">Transmembrane</keyword>
<accession>A0A0F9N473</accession>
<organism evidence="2">
    <name type="scientific">marine sediment metagenome</name>
    <dbReference type="NCBI Taxonomy" id="412755"/>
    <lineage>
        <taxon>unclassified sequences</taxon>
        <taxon>metagenomes</taxon>
        <taxon>ecological metagenomes</taxon>
    </lineage>
</organism>
<comment type="caution">
    <text evidence="2">The sequence shown here is derived from an EMBL/GenBank/DDBJ whole genome shotgun (WGS) entry which is preliminary data.</text>
</comment>
<evidence type="ECO:0000313" key="2">
    <source>
        <dbReference type="EMBL" id="KKM76292.1"/>
    </source>
</evidence>
<evidence type="ECO:0000256" key="1">
    <source>
        <dbReference type="SAM" id="Phobius"/>
    </source>
</evidence>
<dbReference type="EMBL" id="LAZR01008833">
    <property type="protein sequence ID" value="KKM76292.1"/>
    <property type="molecule type" value="Genomic_DNA"/>
</dbReference>
<keyword evidence="1" id="KW-0472">Membrane</keyword>
<name>A0A0F9N473_9ZZZZ</name>